<keyword evidence="1" id="KW-0812">Transmembrane</keyword>
<feature type="transmembrane region" description="Helical" evidence="1">
    <location>
        <begin position="34"/>
        <end position="55"/>
    </location>
</feature>
<protein>
    <submittedName>
        <fullName evidence="2">Uncharacterized protein</fullName>
    </submittedName>
</protein>
<evidence type="ECO:0000313" key="3">
    <source>
        <dbReference type="Proteomes" id="UP000188318"/>
    </source>
</evidence>
<sequence>MGSNEDNGQNKRIICSPLESVFQPARIVTLLPTLSSLSIVLLIIFASGWFLVVYVV</sequence>
<dbReference type="AlphaFoldDB" id="A0A1R3RFW6"/>
<reference evidence="3" key="1">
    <citation type="journal article" date="2017" name="Genome Biol.">
        <title>Comparative genomics reveals high biological diversity and specific adaptations in the industrially and medically important fungal genus Aspergillus.</title>
        <authorList>
            <person name="de Vries R.P."/>
            <person name="Riley R."/>
            <person name="Wiebenga A."/>
            <person name="Aguilar-Osorio G."/>
            <person name="Amillis S."/>
            <person name="Uchima C.A."/>
            <person name="Anderluh G."/>
            <person name="Asadollahi M."/>
            <person name="Askin M."/>
            <person name="Barry K."/>
            <person name="Battaglia E."/>
            <person name="Bayram O."/>
            <person name="Benocci T."/>
            <person name="Braus-Stromeyer S.A."/>
            <person name="Caldana C."/>
            <person name="Canovas D."/>
            <person name="Cerqueira G.C."/>
            <person name="Chen F."/>
            <person name="Chen W."/>
            <person name="Choi C."/>
            <person name="Clum A."/>
            <person name="Dos Santos R.A."/>
            <person name="Damasio A.R."/>
            <person name="Diallinas G."/>
            <person name="Emri T."/>
            <person name="Fekete E."/>
            <person name="Flipphi M."/>
            <person name="Freyberg S."/>
            <person name="Gallo A."/>
            <person name="Gournas C."/>
            <person name="Habgood R."/>
            <person name="Hainaut M."/>
            <person name="Harispe M.L."/>
            <person name="Henrissat B."/>
            <person name="Hilden K.S."/>
            <person name="Hope R."/>
            <person name="Hossain A."/>
            <person name="Karabika E."/>
            <person name="Karaffa L."/>
            <person name="Karanyi Z."/>
            <person name="Krasevec N."/>
            <person name="Kuo A."/>
            <person name="Kusch H."/>
            <person name="LaButti K."/>
            <person name="Lagendijk E.L."/>
            <person name="Lapidus A."/>
            <person name="Levasseur A."/>
            <person name="Lindquist E."/>
            <person name="Lipzen A."/>
            <person name="Logrieco A.F."/>
            <person name="MacCabe A."/>
            <person name="Maekelae M.R."/>
            <person name="Malavazi I."/>
            <person name="Melin P."/>
            <person name="Meyer V."/>
            <person name="Mielnichuk N."/>
            <person name="Miskei M."/>
            <person name="Molnar A.P."/>
            <person name="Mule G."/>
            <person name="Ngan C.Y."/>
            <person name="Orejas M."/>
            <person name="Orosz E."/>
            <person name="Ouedraogo J.P."/>
            <person name="Overkamp K.M."/>
            <person name="Park H.-S."/>
            <person name="Perrone G."/>
            <person name="Piumi F."/>
            <person name="Punt P.J."/>
            <person name="Ram A.F."/>
            <person name="Ramon A."/>
            <person name="Rauscher S."/>
            <person name="Record E."/>
            <person name="Riano-Pachon D.M."/>
            <person name="Robert V."/>
            <person name="Roehrig J."/>
            <person name="Ruller R."/>
            <person name="Salamov A."/>
            <person name="Salih N.S."/>
            <person name="Samson R.A."/>
            <person name="Sandor E."/>
            <person name="Sanguinetti M."/>
            <person name="Schuetze T."/>
            <person name="Sepcic K."/>
            <person name="Shelest E."/>
            <person name="Sherlock G."/>
            <person name="Sophianopoulou V."/>
            <person name="Squina F.M."/>
            <person name="Sun H."/>
            <person name="Susca A."/>
            <person name="Todd R.B."/>
            <person name="Tsang A."/>
            <person name="Unkles S.E."/>
            <person name="van de Wiele N."/>
            <person name="van Rossen-Uffink D."/>
            <person name="Oliveira J.V."/>
            <person name="Vesth T.C."/>
            <person name="Visser J."/>
            <person name="Yu J.-H."/>
            <person name="Zhou M."/>
            <person name="Andersen M.R."/>
            <person name="Archer D.B."/>
            <person name="Baker S.E."/>
            <person name="Benoit I."/>
            <person name="Brakhage A.A."/>
            <person name="Braus G.H."/>
            <person name="Fischer R."/>
            <person name="Frisvad J.C."/>
            <person name="Goldman G.H."/>
            <person name="Houbraken J."/>
            <person name="Oakley B."/>
            <person name="Pocsi I."/>
            <person name="Scazzocchio C."/>
            <person name="Seiboth B."/>
            <person name="vanKuyk P.A."/>
            <person name="Wortman J."/>
            <person name="Dyer P.S."/>
            <person name="Grigoriev I.V."/>
        </authorList>
    </citation>
    <scope>NUCLEOTIDE SEQUENCE [LARGE SCALE GENOMIC DNA]</scope>
    <source>
        <strain evidence="3">ITEM 5010</strain>
    </source>
</reference>
<dbReference type="Proteomes" id="UP000188318">
    <property type="component" value="Unassembled WGS sequence"/>
</dbReference>
<proteinExistence type="predicted"/>
<dbReference type="VEuPathDB" id="FungiDB:ASPCADRAFT_209306"/>
<evidence type="ECO:0000313" key="2">
    <source>
        <dbReference type="EMBL" id="OOF93381.1"/>
    </source>
</evidence>
<gene>
    <name evidence="2" type="ORF">ASPCADRAFT_209306</name>
</gene>
<keyword evidence="1" id="KW-0472">Membrane</keyword>
<name>A0A1R3RFW6_ASPC5</name>
<organism evidence="2 3">
    <name type="scientific">Aspergillus carbonarius (strain ITEM 5010)</name>
    <dbReference type="NCBI Taxonomy" id="602072"/>
    <lineage>
        <taxon>Eukaryota</taxon>
        <taxon>Fungi</taxon>
        <taxon>Dikarya</taxon>
        <taxon>Ascomycota</taxon>
        <taxon>Pezizomycotina</taxon>
        <taxon>Eurotiomycetes</taxon>
        <taxon>Eurotiomycetidae</taxon>
        <taxon>Eurotiales</taxon>
        <taxon>Aspergillaceae</taxon>
        <taxon>Aspergillus</taxon>
        <taxon>Aspergillus subgen. Circumdati</taxon>
    </lineage>
</organism>
<evidence type="ECO:0000256" key="1">
    <source>
        <dbReference type="SAM" id="Phobius"/>
    </source>
</evidence>
<keyword evidence="3" id="KW-1185">Reference proteome</keyword>
<dbReference type="EMBL" id="KV907504">
    <property type="protein sequence ID" value="OOF93381.1"/>
    <property type="molecule type" value="Genomic_DNA"/>
</dbReference>
<keyword evidence="1" id="KW-1133">Transmembrane helix</keyword>
<accession>A0A1R3RFW6</accession>